<dbReference type="GO" id="GO:0005739">
    <property type="term" value="C:mitochondrion"/>
    <property type="evidence" value="ECO:0007669"/>
    <property type="project" value="TreeGrafter"/>
</dbReference>
<evidence type="ECO:0000259" key="1">
    <source>
        <dbReference type="Pfam" id="PF01348"/>
    </source>
</evidence>
<dbReference type="STRING" id="3821.A0A151SNX9"/>
<dbReference type="InterPro" id="IPR024937">
    <property type="entry name" value="Domain_X"/>
</dbReference>
<evidence type="ECO:0000313" key="3">
    <source>
        <dbReference type="Proteomes" id="UP000075243"/>
    </source>
</evidence>
<keyword evidence="3" id="KW-1185">Reference proteome</keyword>
<evidence type="ECO:0000313" key="2">
    <source>
        <dbReference type="EMBL" id="KYP56442.1"/>
    </source>
</evidence>
<dbReference type="GO" id="GO:0003964">
    <property type="term" value="F:RNA-directed DNA polymerase activity"/>
    <property type="evidence" value="ECO:0007669"/>
    <property type="project" value="TreeGrafter"/>
</dbReference>
<dbReference type="GO" id="GO:0006315">
    <property type="term" value="P:homing of group II introns"/>
    <property type="evidence" value="ECO:0007669"/>
    <property type="project" value="TreeGrafter"/>
</dbReference>
<dbReference type="Proteomes" id="UP000075243">
    <property type="component" value="Chromosome 11"/>
</dbReference>
<gene>
    <name evidence="2" type="ORF">KK1_002683</name>
</gene>
<dbReference type="PANTHER" id="PTHR33642:SF3">
    <property type="entry name" value="NUCLEAR INTRON MATURASE 4, MITOCHONDRIAL"/>
    <property type="match status" value="1"/>
</dbReference>
<dbReference type="EMBL" id="CM003613">
    <property type="protein sequence ID" value="KYP56442.1"/>
    <property type="molecule type" value="Genomic_DNA"/>
</dbReference>
<dbReference type="PANTHER" id="PTHR33642">
    <property type="entry name" value="COX1/OXI3 INTRON 1 PROTEIN-RELATED"/>
    <property type="match status" value="1"/>
</dbReference>
<dbReference type="AlphaFoldDB" id="A0A151SNX9"/>
<dbReference type="Pfam" id="PF01348">
    <property type="entry name" value="Intron_maturas2"/>
    <property type="match status" value="1"/>
</dbReference>
<dbReference type="Gramene" id="C.cajan_02618.t">
    <property type="protein sequence ID" value="C.cajan_02618.t"/>
    <property type="gene ID" value="C.cajan_02618"/>
</dbReference>
<feature type="domain" description="Domain X" evidence="1">
    <location>
        <begin position="374"/>
        <end position="470"/>
    </location>
</feature>
<organism evidence="2 3">
    <name type="scientific">Cajanus cajan</name>
    <name type="common">Pigeon pea</name>
    <name type="synonym">Cajanus indicus</name>
    <dbReference type="NCBI Taxonomy" id="3821"/>
    <lineage>
        <taxon>Eukaryota</taxon>
        <taxon>Viridiplantae</taxon>
        <taxon>Streptophyta</taxon>
        <taxon>Embryophyta</taxon>
        <taxon>Tracheophyta</taxon>
        <taxon>Spermatophyta</taxon>
        <taxon>Magnoliopsida</taxon>
        <taxon>eudicotyledons</taxon>
        <taxon>Gunneridae</taxon>
        <taxon>Pentapetalae</taxon>
        <taxon>rosids</taxon>
        <taxon>fabids</taxon>
        <taxon>Fabales</taxon>
        <taxon>Fabaceae</taxon>
        <taxon>Papilionoideae</taxon>
        <taxon>50 kb inversion clade</taxon>
        <taxon>NPAAA clade</taxon>
        <taxon>indigoferoid/millettioid clade</taxon>
        <taxon>Phaseoleae</taxon>
        <taxon>Cajanus</taxon>
    </lineage>
</organism>
<protein>
    <recommendedName>
        <fullName evidence="1">Domain X domain-containing protein</fullName>
    </recommendedName>
</protein>
<name>A0A151SNX9_CAJCA</name>
<reference evidence="2 3" key="1">
    <citation type="journal article" date="2012" name="Nat. Biotechnol.">
        <title>Draft genome sequence of pigeonpea (Cajanus cajan), an orphan legume crop of resource-poor farmers.</title>
        <authorList>
            <person name="Varshney R.K."/>
            <person name="Chen W."/>
            <person name="Li Y."/>
            <person name="Bharti A.K."/>
            <person name="Saxena R.K."/>
            <person name="Schlueter J.A."/>
            <person name="Donoghue M.T."/>
            <person name="Azam S."/>
            <person name="Fan G."/>
            <person name="Whaley A.M."/>
            <person name="Farmer A.D."/>
            <person name="Sheridan J."/>
            <person name="Iwata A."/>
            <person name="Tuteja R."/>
            <person name="Penmetsa R.V."/>
            <person name="Wu W."/>
            <person name="Upadhyaya H.D."/>
            <person name="Yang S.P."/>
            <person name="Shah T."/>
            <person name="Saxena K.B."/>
            <person name="Michael T."/>
            <person name="McCombie W.R."/>
            <person name="Yang B."/>
            <person name="Zhang G."/>
            <person name="Yang H."/>
            <person name="Wang J."/>
            <person name="Spillane C."/>
            <person name="Cook D.R."/>
            <person name="May G.D."/>
            <person name="Xu X."/>
            <person name="Jackson S.A."/>
        </authorList>
    </citation>
    <scope>NUCLEOTIDE SEQUENCE [LARGE SCALE GENOMIC DNA]</scope>
    <source>
        <strain evidence="3">cv. Asha</strain>
    </source>
</reference>
<dbReference type="GO" id="GO:0090615">
    <property type="term" value="P:mitochondrial mRNA processing"/>
    <property type="evidence" value="ECO:0007669"/>
    <property type="project" value="TreeGrafter"/>
</dbReference>
<dbReference type="OMA" id="RICMRHE"/>
<sequence>MELKRFLELRIKKRVKEQHANGKFHNLMKTVISNAETLRDAYHCIRINSNALDAAPNHDASFLDDLAEELGKGDFDVCVNTSSFSTRKGSANKEILVLPNLKLKVVQEAMRIALEVVYKPHFSKISHGCRSGRGRAAALKYICKGVLNRKSSGVKVYSCRYMDEMFFAVSGSRDAAVNFMSEVQSYLKSSLLLDVGDETDILPCEGPHSIRFLGTLVRRTARESPAVKAVHKLKEKVELFTMQKVEAWEYGTVRIGKKWLGHGLKKVKESEIRHLADSSSLLNRVSCFRKSGMKTDHWYKHLLKIWMQDVQAKTAQSKENILSKCIAEPALPQELKDSFYEFIKQAEQYISAEADSILKLLPNNNSSTEHPIAKTEIIAPIHVIKMRLLRYGLTTTKGFPRSANLLIMLDTTEIIDWFSGISCRWLKWYENCSNFDEIKLLISDDVRKSCIRTLAAKYRVHETEIEKRFDVELSRIPSIEDADNGMINEASDVQAFENDEALTYGIAYSGLCLLSLARIVTKARPCNCFVIGCSSSAPRVYTLHVMERQKSPSWKTGFSTCIHPSLNKRRVGLCKQHLRDLYLGHISLQSIDFGAWK</sequence>
<accession>A0A151SNX9</accession>
<proteinExistence type="predicted"/>